<feature type="compositionally biased region" description="Low complexity" evidence="10">
    <location>
        <begin position="541"/>
        <end position="568"/>
    </location>
</feature>
<feature type="region of interest" description="Disordered" evidence="10">
    <location>
        <begin position="307"/>
        <end position="326"/>
    </location>
</feature>
<reference evidence="12" key="1">
    <citation type="submission" date="2022-06" db="EMBL/GenBank/DDBJ databases">
        <title>Draft Genome Sequences of Three Actinomyces oris Strains, Isolated from Healthy Human Feces.</title>
        <authorList>
            <person name="Ye Y."/>
            <person name="Liu C."/>
            <person name="Zhao J."/>
            <person name="Xu J."/>
            <person name="Huang H."/>
            <person name="Wang B."/>
            <person name="Wei J."/>
            <person name="Jing X."/>
        </authorList>
    </citation>
    <scope>NUCLEOTIDE SEQUENCE</scope>
    <source>
        <strain evidence="12">CNGBCC1803368</strain>
    </source>
</reference>
<feature type="compositionally biased region" description="Polar residues" evidence="10">
    <location>
        <begin position="821"/>
        <end position="833"/>
    </location>
</feature>
<keyword evidence="6" id="KW-0418">Kinase</keyword>
<sequence>MSTTVSATTDRISLIGLSARGHHGVLPFEREEGQLFTVDVILDLGQRGTAVAAVTDSVTDAVDYSRVANGIVSIIEGEPVNLIESLADRIAERVLSFPRVVAAEVTVHKPEAPLDVAFEDVSVTIHRVADAAAGHGGAPATSQAAWAAQTEVPVAVSAQPYASPSSSASPVAAASPAAPAYEPPAAPAAPLVSEVPDFSGASFTGGDAAPATLASEPPITPTPSPASPMEAPARSPFAAAAPSVPTPMPTEPGTPGGGAESTQPWAPDWATESADSSVAPASWVPEAPEAPEAASLTSGESADSYAASSALDAPSTSAPTAASAGRTAGADGFVSLAADALGAAPATSEPEASALSYAEEVAADASAAASSEPAPAADGLAVQLPREGRHVASSEEGEGQSAPAVEGSADLLNAPVAFDESGSYSGAAASQVGDAGAAPEAAGADAAGFPFPALGGEASASGTAADGFVDSSSVPASQPLGEPGPSPFDVPGELPGAVSQDGVAPAYSESSYSEPSYFQPSVSEDFSQPAEGSFAAPSAQPDVLGAPGAAPAPVAPEAPAAPAAPVDPLSERPARPVGVVFGLGANVGGVVDSLRTAVQSLRATEGIEVTQVAPLARTLAVVAEGAEPQPDYLNTVVAAMTTLSPRELLEVCQTLEIAAGRVRTEPWGVRTLDVDLIDVEGITSSDPALSLPHPRAAERAFVLVPWSQADPFAELAGHSVSELAENAPDRGGLRWLAFDWLDSEALPDKPTGPYVEPPVAQDAAGSEPGPVYDATRDESSVADASLAADYAGSIAEASSPAPEPAAPAQPLGDQGPFESSPFGQSPFDTSNEAGSWGEQAPQIDSPYQAASAPEAAGPQGAYAPGLTAGPDGLPHGQQNVGSYANYASSQQEQADAPASQQQNDAAGDAWKSPLQWNDVIGGGAQGTGPRQDV</sequence>
<dbReference type="SUPFAM" id="SSF55620">
    <property type="entry name" value="Tetrahydrobiopterin biosynthesis enzymes-like"/>
    <property type="match status" value="1"/>
</dbReference>
<dbReference type="EC" id="2.7.6.3" evidence="9"/>
<comment type="function">
    <text evidence="9">Catalyzes the conversion of 7,8-dihydroneopterin to 6-hydroxymethyl-7,8-dihydropterin.</text>
</comment>
<name>A0AAE4FZK2_9ACTO</name>
<dbReference type="NCBIfam" id="TIGR00525">
    <property type="entry name" value="folB"/>
    <property type="match status" value="1"/>
</dbReference>
<protein>
    <recommendedName>
        <fullName evidence="9">Bifunctional folate synthesis protein</fullName>
    </recommendedName>
    <domain>
        <recommendedName>
            <fullName evidence="9">Dihydroneopterin aldolase</fullName>
            <shortName evidence="9">DHNA</shortName>
            <ecNumber evidence="9">4.1.2.25</ecNumber>
        </recommendedName>
        <alternativeName>
            <fullName evidence="9">7,8-dihydroneopterin aldolase</fullName>
        </alternativeName>
    </domain>
    <domain>
        <recommendedName>
            <fullName evidence="9">2-amino-4-hydroxy-6-hydroxymethyldihydropteridine pyrophosphokinase</fullName>
            <ecNumber evidence="9">2.7.6.3</ecNumber>
        </recommendedName>
        <alternativeName>
            <fullName evidence="9">6-hydroxymethyl-7,8-dihydropterin pyrophosphokinase</fullName>
            <shortName evidence="9">PPPK</shortName>
        </alternativeName>
        <alternativeName>
            <fullName evidence="9">7,8-dihydro-6-hydroxymethylpterin pyrophosphokinase</fullName>
            <shortName evidence="9">HPPK</shortName>
        </alternativeName>
    </domain>
</protein>
<evidence type="ECO:0000256" key="7">
    <source>
        <dbReference type="ARBA" id="ARBA00022840"/>
    </source>
</evidence>
<comment type="pathway">
    <text evidence="2">Cofactor biosynthesis; tetrahydrofolate biosynthesis; 2-amino-4-hydroxy-6-hydroxymethyl-7,8-dihydropteridine diphosphate from 7,8-dihydroneopterin triphosphate: step 4/4.</text>
</comment>
<comment type="caution">
    <text evidence="12">The sequence shown here is derived from an EMBL/GenBank/DDBJ whole genome shotgun (WGS) entry which is preliminary data.</text>
</comment>
<dbReference type="GO" id="GO:0016301">
    <property type="term" value="F:kinase activity"/>
    <property type="evidence" value="ECO:0007669"/>
    <property type="project" value="UniProtKB-KW"/>
</dbReference>
<dbReference type="GO" id="GO:0046656">
    <property type="term" value="P:folic acid biosynthetic process"/>
    <property type="evidence" value="ECO:0007669"/>
    <property type="project" value="UniProtKB-UniRule"/>
</dbReference>
<dbReference type="RefSeq" id="WP_311372080.1">
    <property type="nucleotide sequence ID" value="NZ_JAMZMH010000002.1"/>
</dbReference>
<feature type="region of interest" description="Disordered" evidence="10">
    <location>
        <begin position="462"/>
        <end position="569"/>
    </location>
</feature>
<dbReference type="Pfam" id="PF02152">
    <property type="entry name" value="FolB"/>
    <property type="match status" value="1"/>
</dbReference>
<dbReference type="PANTHER" id="PTHR43071">
    <property type="entry name" value="2-AMINO-4-HYDROXY-6-HYDROXYMETHYLDIHYDROPTERIDINE PYROPHOSPHOKINASE"/>
    <property type="match status" value="1"/>
</dbReference>
<keyword evidence="4 12" id="KW-0808">Transferase</keyword>
<dbReference type="Gene3D" id="3.30.1130.10">
    <property type="match status" value="1"/>
</dbReference>
<dbReference type="NCBIfam" id="TIGR01498">
    <property type="entry name" value="folK"/>
    <property type="match status" value="1"/>
</dbReference>
<evidence type="ECO:0000259" key="11">
    <source>
        <dbReference type="SMART" id="SM00905"/>
    </source>
</evidence>
<comment type="pathway">
    <text evidence="9">Cofactor biosynthesis; tetrahydrofolate biosynthesis; 2-amino-4-hydroxy-6-hydroxymethyl-7,8-dihydropteridine diphosphate from 7,8-dihydroneopterin triphosphate: step 3/4.</text>
</comment>
<dbReference type="GO" id="GO:0046654">
    <property type="term" value="P:tetrahydrofolate biosynthetic process"/>
    <property type="evidence" value="ECO:0007669"/>
    <property type="project" value="UniProtKB-UniRule"/>
</dbReference>
<accession>A0AAE4FZK2</accession>
<dbReference type="Proteomes" id="UP001180729">
    <property type="component" value="Unassembled WGS sequence"/>
</dbReference>
<dbReference type="PANTHER" id="PTHR43071:SF1">
    <property type="entry name" value="2-AMINO-4-HYDROXY-6-HYDROXYMETHYLDIHYDROPTERIDINE PYROPHOSPHOKINASE"/>
    <property type="match status" value="1"/>
</dbReference>
<evidence type="ECO:0000256" key="8">
    <source>
        <dbReference type="ARBA" id="ARBA00022909"/>
    </source>
</evidence>
<dbReference type="InterPro" id="IPR006157">
    <property type="entry name" value="FolB_dom"/>
</dbReference>
<proteinExistence type="inferred from homology"/>
<keyword evidence="5" id="KW-0547">Nucleotide-binding</keyword>
<feature type="domain" description="Dihydroneopterin aldolase/epimerase" evidence="11">
    <location>
        <begin position="12"/>
        <end position="127"/>
    </location>
</feature>
<keyword evidence="7" id="KW-0067">ATP-binding</keyword>
<comment type="similarity">
    <text evidence="3">In the N-terminal section; belongs to the DHNA family.</text>
</comment>
<dbReference type="EMBL" id="JAMZMH010000002">
    <property type="protein sequence ID" value="MDT0247825.1"/>
    <property type="molecule type" value="Genomic_DNA"/>
</dbReference>
<dbReference type="CDD" id="cd00534">
    <property type="entry name" value="DHNA_DHNTPE"/>
    <property type="match status" value="1"/>
</dbReference>
<feature type="compositionally biased region" description="Low complexity" evidence="10">
    <location>
        <begin position="504"/>
        <end position="517"/>
    </location>
</feature>
<dbReference type="NCBIfam" id="TIGR00526">
    <property type="entry name" value="folB_dom"/>
    <property type="match status" value="1"/>
</dbReference>
<dbReference type="InterPro" id="IPR035907">
    <property type="entry name" value="Hppk_sf"/>
</dbReference>
<feature type="compositionally biased region" description="Polar residues" evidence="10">
    <location>
        <begin position="876"/>
        <end position="904"/>
    </location>
</feature>
<dbReference type="GO" id="GO:0004150">
    <property type="term" value="F:dihydroneopterin aldolase activity"/>
    <property type="evidence" value="ECO:0007669"/>
    <property type="project" value="UniProtKB-UniRule"/>
</dbReference>
<dbReference type="GO" id="GO:0005524">
    <property type="term" value="F:ATP binding"/>
    <property type="evidence" value="ECO:0007669"/>
    <property type="project" value="UniProtKB-KW"/>
</dbReference>
<feature type="region of interest" description="Disordered" evidence="10">
    <location>
        <begin position="199"/>
        <end position="301"/>
    </location>
</feature>
<comment type="catalytic activity">
    <reaction evidence="1">
        <text>6-hydroxymethyl-7,8-dihydropterin + ATP = (7,8-dihydropterin-6-yl)methyl diphosphate + AMP + H(+)</text>
        <dbReference type="Rhea" id="RHEA:11412"/>
        <dbReference type="ChEBI" id="CHEBI:15378"/>
        <dbReference type="ChEBI" id="CHEBI:30616"/>
        <dbReference type="ChEBI" id="CHEBI:44841"/>
        <dbReference type="ChEBI" id="CHEBI:72950"/>
        <dbReference type="ChEBI" id="CHEBI:456215"/>
        <dbReference type="EC" id="2.7.6.3"/>
    </reaction>
</comment>
<comment type="catalytic activity">
    <reaction evidence="9">
        <text>7,8-dihydroneopterin = 6-hydroxymethyl-7,8-dihydropterin + glycolaldehyde</text>
        <dbReference type="Rhea" id="RHEA:10540"/>
        <dbReference type="ChEBI" id="CHEBI:17001"/>
        <dbReference type="ChEBI" id="CHEBI:17071"/>
        <dbReference type="ChEBI" id="CHEBI:44841"/>
        <dbReference type="EC" id="4.1.2.25"/>
    </reaction>
</comment>
<feature type="region of interest" description="Disordered" evidence="10">
    <location>
        <begin position="795"/>
        <end position="933"/>
    </location>
</feature>
<dbReference type="EC" id="4.1.2.25" evidence="9"/>
<evidence type="ECO:0000256" key="3">
    <source>
        <dbReference type="ARBA" id="ARBA00009640"/>
    </source>
</evidence>
<dbReference type="InterPro" id="IPR043133">
    <property type="entry name" value="GTP-CH-I_C/QueF"/>
</dbReference>
<evidence type="ECO:0000256" key="9">
    <source>
        <dbReference type="RuleBase" id="RU362079"/>
    </source>
</evidence>
<evidence type="ECO:0000256" key="5">
    <source>
        <dbReference type="ARBA" id="ARBA00022741"/>
    </source>
</evidence>
<evidence type="ECO:0000256" key="1">
    <source>
        <dbReference type="ARBA" id="ARBA00000198"/>
    </source>
</evidence>
<evidence type="ECO:0000313" key="13">
    <source>
        <dbReference type="Proteomes" id="UP001180729"/>
    </source>
</evidence>
<dbReference type="InterPro" id="IPR000550">
    <property type="entry name" value="Hppk"/>
</dbReference>
<gene>
    <name evidence="12" type="primary">folK</name>
    <name evidence="12" type="ORF">RMW62_01835</name>
</gene>
<dbReference type="AlphaFoldDB" id="A0AAE4FZK2"/>
<feature type="compositionally biased region" description="Low complexity" evidence="10">
    <location>
        <begin position="276"/>
        <end position="301"/>
    </location>
</feature>
<dbReference type="Gene3D" id="3.30.70.560">
    <property type="entry name" value="7,8-Dihydro-6-hydroxymethylpterin-pyrophosphokinase HPPK"/>
    <property type="match status" value="1"/>
</dbReference>
<dbReference type="CDD" id="cd00483">
    <property type="entry name" value="HPPK"/>
    <property type="match status" value="1"/>
</dbReference>
<comment type="similarity">
    <text evidence="9">Belongs to the DHNA family.</text>
</comment>
<evidence type="ECO:0000256" key="4">
    <source>
        <dbReference type="ARBA" id="ARBA00022679"/>
    </source>
</evidence>
<evidence type="ECO:0000256" key="6">
    <source>
        <dbReference type="ARBA" id="ARBA00022777"/>
    </source>
</evidence>
<dbReference type="SMART" id="SM00905">
    <property type="entry name" value="FolB"/>
    <property type="match status" value="1"/>
</dbReference>
<dbReference type="Pfam" id="PF01288">
    <property type="entry name" value="HPPK"/>
    <property type="match status" value="1"/>
</dbReference>
<dbReference type="GO" id="GO:0003848">
    <property type="term" value="F:2-amino-4-hydroxy-6-hydroxymethyldihydropteridine diphosphokinase activity"/>
    <property type="evidence" value="ECO:0007669"/>
    <property type="project" value="UniProtKB-EC"/>
</dbReference>
<dbReference type="InterPro" id="IPR006156">
    <property type="entry name" value="Dihydroneopterin_aldolase"/>
</dbReference>
<evidence type="ECO:0000256" key="2">
    <source>
        <dbReference type="ARBA" id="ARBA00005051"/>
    </source>
</evidence>
<organism evidence="12 13">
    <name type="scientific">Actinomyces oris</name>
    <dbReference type="NCBI Taxonomy" id="544580"/>
    <lineage>
        <taxon>Bacteria</taxon>
        <taxon>Bacillati</taxon>
        <taxon>Actinomycetota</taxon>
        <taxon>Actinomycetes</taxon>
        <taxon>Actinomycetales</taxon>
        <taxon>Actinomycetaceae</taxon>
        <taxon>Actinomyces</taxon>
    </lineage>
</organism>
<keyword evidence="9" id="KW-0456">Lyase</keyword>
<feature type="compositionally biased region" description="Low complexity" evidence="10">
    <location>
        <begin position="227"/>
        <end position="243"/>
    </location>
</feature>
<keyword evidence="8 9" id="KW-0289">Folate biosynthesis</keyword>
<feature type="region of interest" description="Disordered" evidence="10">
    <location>
        <begin position="748"/>
        <end position="780"/>
    </location>
</feature>
<evidence type="ECO:0000313" key="12">
    <source>
        <dbReference type="EMBL" id="MDT0247825.1"/>
    </source>
</evidence>
<evidence type="ECO:0000256" key="10">
    <source>
        <dbReference type="SAM" id="MobiDB-lite"/>
    </source>
</evidence>
<dbReference type="SUPFAM" id="SSF55083">
    <property type="entry name" value="6-hydroxymethyl-7,8-dihydropterin pyrophosphokinase, HPPK"/>
    <property type="match status" value="1"/>
</dbReference>